<gene>
    <name evidence="1" type="ORF">GH754_17980</name>
</gene>
<comment type="caution">
    <text evidence="1">The sequence shown here is derived from an EMBL/GenBank/DDBJ whole genome shotgun (WGS) entry which is preliminary data.</text>
</comment>
<dbReference type="OrthoDB" id="2057120at2"/>
<reference evidence="1 2" key="1">
    <citation type="submission" date="2019-11" db="EMBL/GenBank/DDBJ databases">
        <authorList>
            <person name="Li J."/>
        </authorList>
    </citation>
    <scope>NUCLEOTIDE SEQUENCE [LARGE SCALE GENOMIC DNA]</scope>
    <source>
        <strain evidence="1 2">J4</strain>
    </source>
</reference>
<evidence type="ECO:0000313" key="1">
    <source>
        <dbReference type="EMBL" id="MRG88149.1"/>
    </source>
</evidence>
<dbReference type="RefSeq" id="WP_153730021.1">
    <property type="nucleotide sequence ID" value="NZ_WJNH01000016.1"/>
</dbReference>
<sequence length="46" mass="5413">MISDLVEFQKTISKELYTIKDRVKNLIGDAHWGEEGRYKESVLKML</sequence>
<name>A0A6G1XB52_9BACI</name>
<dbReference type="EMBL" id="WJNH01000016">
    <property type="protein sequence ID" value="MRG88149.1"/>
    <property type="molecule type" value="Genomic_DNA"/>
</dbReference>
<protein>
    <submittedName>
        <fullName evidence="1">Uncharacterized protein</fullName>
    </submittedName>
</protein>
<dbReference type="Proteomes" id="UP000480185">
    <property type="component" value="Unassembled WGS sequence"/>
</dbReference>
<keyword evidence="2" id="KW-1185">Reference proteome</keyword>
<proteinExistence type="predicted"/>
<dbReference type="AlphaFoldDB" id="A0A6G1XB52"/>
<organism evidence="1 2">
    <name type="scientific">Salinibacillus xinjiangensis</name>
    <dbReference type="NCBI Taxonomy" id="1229268"/>
    <lineage>
        <taxon>Bacteria</taxon>
        <taxon>Bacillati</taxon>
        <taxon>Bacillota</taxon>
        <taxon>Bacilli</taxon>
        <taxon>Bacillales</taxon>
        <taxon>Bacillaceae</taxon>
        <taxon>Salinibacillus</taxon>
    </lineage>
</organism>
<accession>A0A6G1XB52</accession>
<evidence type="ECO:0000313" key="2">
    <source>
        <dbReference type="Proteomes" id="UP000480185"/>
    </source>
</evidence>